<dbReference type="SUPFAM" id="SSF48371">
    <property type="entry name" value="ARM repeat"/>
    <property type="match status" value="1"/>
</dbReference>
<comment type="subcellular location">
    <subcellularLocation>
        <location evidence="1">Cytoplasm</location>
        <location evidence="1">Cytoskeleton</location>
        <location evidence="1">Spindle</location>
    </subcellularLocation>
</comment>
<gene>
    <name evidence="10" type="ORF">GMORB2_0318</name>
</gene>
<dbReference type="GO" id="GO:0090307">
    <property type="term" value="P:mitotic spindle assembly"/>
    <property type="evidence" value="ECO:0007669"/>
    <property type="project" value="TreeGrafter"/>
</dbReference>
<evidence type="ECO:0000256" key="8">
    <source>
        <dbReference type="SAM" id="MobiDB-lite"/>
    </source>
</evidence>
<feature type="compositionally biased region" description="Low complexity" evidence="8">
    <location>
        <begin position="413"/>
        <end position="425"/>
    </location>
</feature>
<comment type="caution">
    <text evidence="10">The sequence shown here is derived from an EMBL/GenBank/DDBJ whole genome shotgun (WGS) entry which is preliminary data.</text>
</comment>
<dbReference type="PANTHER" id="PTHR21567:SF9">
    <property type="entry name" value="CLIP-ASSOCIATING PROTEIN"/>
    <property type="match status" value="1"/>
</dbReference>
<keyword evidence="5" id="KW-0493">Microtubule</keyword>
<evidence type="ECO:0000256" key="1">
    <source>
        <dbReference type="ARBA" id="ARBA00004186"/>
    </source>
</evidence>
<dbReference type="GO" id="GO:0008017">
    <property type="term" value="F:microtubule binding"/>
    <property type="evidence" value="ECO:0007669"/>
    <property type="project" value="TreeGrafter"/>
</dbReference>
<dbReference type="RefSeq" id="XP_035325234.1">
    <property type="nucleotide sequence ID" value="XM_035462304.1"/>
</dbReference>
<dbReference type="InterPro" id="IPR024395">
    <property type="entry name" value="CLASP_N_dom"/>
</dbReference>
<keyword evidence="6" id="KW-0131">Cell cycle</keyword>
<dbReference type="SMART" id="SM01349">
    <property type="entry name" value="TOG"/>
    <property type="match status" value="1"/>
</dbReference>
<dbReference type="GO" id="GO:1990023">
    <property type="term" value="C:mitotic spindle midzone"/>
    <property type="evidence" value="ECO:0007669"/>
    <property type="project" value="TreeGrafter"/>
</dbReference>
<feature type="region of interest" description="Disordered" evidence="8">
    <location>
        <begin position="664"/>
        <end position="690"/>
    </location>
</feature>
<comment type="function">
    <text evidence="7">Microtubule binding protein that promotes the stabilization of dynamic microtubules. Required for mitotic spindle formation.</text>
</comment>
<dbReference type="GO" id="GO:0005876">
    <property type="term" value="C:spindle microtubule"/>
    <property type="evidence" value="ECO:0007669"/>
    <property type="project" value="TreeGrafter"/>
</dbReference>
<name>A0A9P4Z1T4_9HYPO</name>
<dbReference type="InterPro" id="IPR016024">
    <property type="entry name" value="ARM-type_fold"/>
</dbReference>
<feature type="compositionally biased region" description="Polar residues" evidence="8">
    <location>
        <begin position="468"/>
        <end position="482"/>
    </location>
</feature>
<dbReference type="Proteomes" id="UP000749293">
    <property type="component" value="Unassembled WGS sequence"/>
</dbReference>
<dbReference type="Gene3D" id="1.25.10.10">
    <property type="entry name" value="Leucine-rich Repeat Variant"/>
    <property type="match status" value="2"/>
</dbReference>
<comment type="subunit">
    <text evidence="3">Interacts with microtubules.</text>
</comment>
<feature type="compositionally biased region" description="Low complexity" evidence="8">
    <location>
        <begin position="501"/>
        <end position="545"/>
    </location>
</feature>
<dbReference type="GO" id="GO:0060172">
    <property type="term" value="P:astral microtubule depolymerization"/>
    <property type="evidence" value="ECO:0007669"/>
    <property type="project" value="TreeGrafter"/>
</dbReference>
<accession>A0A9P4Z1T4</accession>
<feature type="compositionally biased region" description="Pro residues" evidence="8">
    <location>
        <begin position="575"/>
        <end position="584"/>
    </location>
</feature>
<dbReference type="InterPro" id="IPR011989">
    <property type="entry name" value="ARM-like"/>
</dbReference>
<protein>
    <submittedName>
        <fullName evidence="10">CLIP-associating protein 1/2</fullName>
    </submittedName>
</protein>
<reference evidence="10" key="1">
    <citation type="submission" date="2020-03" db="EMBL/GenBank/DDBJ databases">
        <title>Site-based positive gene gene selection in Geosmithia morbida across the United States reveals a broad range of putative effectors and factors for local host and environmental adapation.</title>
        <authorList>
            <person name="Onufrak A."/>
            <person name="Murdoch R.W."/>
            <person name="Gazis R."/>
            <person name="Huff M."/>
            <person name="Staton M."/>
            <person name="Klingeman W."/>
            <person name="Hadziabdic D."/>
        </authorList>
    </citation>
    <scope>NUCLEOTIDE SEQUENCE</scope>
    <source>
        <strain evidence="10">1262</strain>
    </source>
</reference>
<evidence type="ECO:0000256" key="5">
    <source>
        <dbReference type="ARBA" id="ARBA00022701"/>
    </source>
</evidence>
<evidence type="ECO:0000259" key="9">
    <source>
        <dbReference type="SMART" id="SM01349"/>
    </source>
</evidence>
<evidence type="ECO:0000256" key="2">
    <source>
        <dbReference type="ARBA" id="ARBA00009549"/>
    </source>
</evidence>
<dbReference type="GeneID" id="55966548"/>
<evidence type="ECO:0000313" key="11">
    <source>
        <dbReference type="Proteomes" id="UP000749293"/>
    </source>
</evidence>
<keyword evidence="4" id="KW-0132">Cell division</keyword>
<evidence type="ECO:0000313" key="10">
    <source>
        <dbReference type="EMBL" id="KAF4126582.1"/>
    </source>
</evidence>
<evidence type="ECO:0000256" key="4">
    <source>
        <dbReference type="ARBA" id="ARBA00022618"/>
    </source>
</evidence>
<feature type="region of interest" description="Disordered" evidence="8">
    <location>
        <begin position="333"/>
        <end position="607"/>
    </location>
</feature>
<feature type="region of interest" description="Disordered" evidence="8">
    <location>
        <begin position="52"/>
        <end position="98"/>
    </location>
</feature>
<dbReference type="GO" id="GO:0005815">
    <property type="term" value="C:microtubule organizing center"/>
    <property type="evidence" value="ECO:0007669"/>
    <property type="project" value="TreeGrafter"/>
</dbReference>
<comment type="similarity">
    <text evidence="2">Belongs to the CLASP family.</text>
</comment>
<evidence type="ECO:0000256" key="6">
    <source>
        <dbReference type="ARBA" id="ARBA00022776"/>
    </source>
</evidence>
<evidence type="ECO:0000256" key="3">
    <source>
        <dbReference type="ARBA" id="ARBA00011375"/>
    </source>
</evidence>
<keyword evidence="6" id="KW-0498">Mitosis</keyword>
<organism evidence="10 11">
    <name type="scientific">Geosmithia morbida</name>
    <dbReference type="NCBI Taxonomy" id="1094350"/>
    <lineage>
        <taxon>Eukaryota</taxon>
        <taxon>Fungi</taxon>
        <taxon>Dikarya</taxon>
        <taxon>Ascomycota</taxon>
        <taxon>Pezizomycotina</taxon>
        <taxon>Sordariomycetes</taxon>
        <taxon>Hypocreomycetidae</taxon>
        <taxon>Hypocreales</taxon>
        <taxon>Bionectriaceae</taxon>
        <taxon>Geosmithia</taxon>
    </lineage>
</organism>
<dbReference type="InterPro" id="IPR034085">
    <property type="entry name" value="TOG"/>
</dbReference>
<dbReference type="Pfam" id="PF12348">
    <property type="entry name" value="CLASP_N"/>
    <property type="match status" value="2"/>
</dbReference>
<dbReference type="OrthoDB" id="46159at2759"/>
<keyword evidence="11" id="KW-1185">Reference proteome</keyword>
<sequence length="938" mass="101265">MDLLEDADGMVRDLAKATVIELFKNAPNGAKSDLKRQLKNFKVRPAIEQAIVKSLTPSTSRPGTPADAPPARSTLAVSTSSAVERPVTPAAEPPRADSVEPQYVNTHRELDDIFKEMAWWFEGKETEQNWSKREESVGTLRRLNAGNAPSDFLDTFVPGLRAMLDGIIKAVTSLRTSLSKEGCSLVQDLAMTLGPAMDPLVELLMQTLIKLCAATKKIASQQACQTVDIIISNVSYNQRLMQHVWAACQDKNVQPRTYVTGWLKTILKKEAGHRAQMEHSGGVDLMEKCIKKCLGDPNPAVREKMRSTFWVYHSVWPARADAIKDNLDATAQKLLNKDPGNPDAASSGASTAARPGSSLSKSTASRPGLREAVSAQKRAMMDAKKKLPARPGSAMAQISPAVSKTSDSKTNDTATTSAATKPSARARPESGTVSVNAGGMSMAPVRPARRRPEMAPRPATAGPYSVRDQPSSMEADSPSNFVRPSKAAVPKQPASKDTTPKRTAAPRTRPGHQSHASESSIPSPSTARFRAAAAASGVSPRGSPAKLKTVQSAPVPRSPARAEQKQLQEEAVEPLEPPMSPPVAEPASQEEGKQEQQPPVQPGRETTPVVAVLELEPDFKPQPPAGPPLKVYEDPFVGEPTTPKPTFTGPVLEDKPVNEDAAILQQQQQQQQNATLAEPGAAMESPEKTKQNLRLVDSGLAKIEARSLEVHGFRRMQSLLRDSKMVLGNAKMERLLMGLFRYLEDPMEGTASDKSQDVKAQILTTIKLLLTRDPESFRPHVSDCLVSLVRTRSAYDGRSHIVSGLEVLSAELASLGDACEIVVVLCSKLAGYSDSSPEGCRALSMGLLIIKSLLDKASATAPSTLPLNEGDLSALSTLTTRCLDSADSRVRMDAVQLCVALHTCVGEARFWDALSSVKDDPKSLITYYIVKKQREQQK</sequence>
<dbReference type="GO" id="GO:0005881">
    <property type="term" value="C:cytoplasmic microtubule"/>
    <property type="evidence" value="ECO:0007669"/>
    <property type="project" value="TreeGrafter"/>
</dbReference>
<dbReference type="PANTHER" id="PTHR21567">
    <property type="entry name" value="CLASP"/>
    <property type="match status" value="1"/>
</dbReference>
<dbReference type="EMBL" id="JAANYQ010000001">
    <property type="protein sequence ID" value="KAF4126582.1"/>
    <property type="molecule type" value="Genomic_DNA"/>
</dbReference>
<dbReference type="AlphaFoldDB" id="A0A9P4Z1T4"/>
<dbReference type="GO" id="GO:0051301">
    <property type="term" value="P:cell division"/>
    <property type="evidence" value="ECO:0007669"/>
    <property type="project" value="UniProtKB-KW"/>
</dbReference>
<proteinExistence type="inferred from homology"/>
<evidence type="ECO:0000256" key="7">
    <source>
        <dbReference type="ARBA" id="ARBA00024889"/>
    </source>
</evidence>
<feature type="domain" description="TOG" evidence="9">
    <location>
        <begin position="106"/>
        <end position="347"/>
    </location>
</feature>